<evidence type="ECO:0000256" key="1">
    <source>
        <dbReference type="ARBA" id="ARBA00023015"/>
    </source>
</evidence>
<feature type="transmembrane region" description="Helical" evidence="4">
    <location>
        <begin position="141"/>
        <end position="160"/>
    </location>
</feature>
<dbReference type="PANTHER" id="PTHR43280:SF29">
    <property type="entry name" value="ARAC-FAMILY TRANSCRIPTIONAL REGULATOR"/>
    <property type="match status" value="1"/>
</dbReference>
<evidence type="ECO:0000313" key="6">
    <source>
        <dbReference type="EMBL" id="QIA08575.1"/>
    </source>
</evidence>
<keyword evidence="1" id="KW-0805">Transcription regulation</keyword>
<keyword evidence="4" id="KW-0472">Membrane</keyword>
<name>A0A6C0RFY2_9BACT</name>
<feature type="transmembrane region" description="Helical" evidence="4">
    <location>
        <begin position="100"/>
        <end position="121"/>
    </location>
</feature>
<evidence type="ECO:0000259" key="5">
    <source>
        <dbReference type="PROSITE" id="PS01124"/>
    </source>
</evidence>
<reference evidence="6 7" key="1">
    <citation type="submission" date="2020-02" db="EMBL/GenBank/DDBJ databases">
        <title>Genome sequencing for Draconibacterium sp. strain M1.</title>
        <authorList>
            <person name="Park S.-J."/>
        </authorList>
    </citation>
    <scope>NUCLEOTIDE SEQUENCE [LARGE SCALE GENOMIC DNA]</scope>
    <source>
        <strain evidence="6 7">M1</strain>
    </source>
</reference>
<evidence type="ECO:0000256" key="4">
    <source>
        <dbReference type="SAM" id="Phobius"/>
    </source>
</evidence>
<dbReference type="PROSITE" id="PS01124">
    <property type="entry name" value="HTH_ARAC_FAMILY_2"/>
    <property type="match status" value="1"/>
</dbReference>
<accession>A0A6C0RFY2</accession>
<proteinExistence type="predicted"/>
<dbReference type="InterPro" id="IPR018062">
    <property type="entry name" value="HTH_AraC-typ_CS"/>
</dbReference>
<keyword evidence="3" id="KW-0804">Transcription</keyword>
<dbReference type="Gene3D" id="1.10.10.60">
    <property type="entry name" value="Homeodomain-like"/>
    <property type="match status" value="2"/>
</dbReference>
<dbReference type="GO" id="GO:0003700">
    <property type="term" value="F:DNA-binding transcription factor activity"/>
    <property type="evidence" value="ECO:0007669"/>
    <property type="project" value="InterPro"/>
</dbReference>
<evidence type="ECO:0000256" key="3">
    <source>
        <dbReference type="ARBA" id="ARBA00023163"/>
    </source>
</evidence>
<gene>
    <name evidence="6" type="ORF">G0Q07_12995</name>
</gene>
<keyword evidence="7" id="KW-1185">Reference proteome</keyword>
<dbReference type="Pfam" id="PF12833">
    <property type="entry name" value="HTH_18"/>
    <property type="match status" value="1"/>
</dbReference>
<feature type="transmembrane region" description="Helical" evidence="4">
    <location>
        <begin position="67"/>
        <end position="85"/>
    </location>
</feature>
<keyword evidence="4" id="KW-0812">Transmembrane</keyword>
<dbReference type="PANTHER" id="PTHR43280">
    <property type="entry name" value="ARAC-FAMILY TRANSCRIPTIONAL REGULATOR"/>
    <property type="match status" value="1"/>
</dbReference>
<feature type="transmembrane region" description="Helical" evidence="4">
    <location>
        <begin position="38"/>
        <end position="61"/>
    </location>
</feature>
<evidence type="ECO:0000313" key="7">
    <source>
        <dbReference type="Proteomes" id="UP000474630"/>
    </source>
</evidence>
<dbReference type="InterPro" id="IPR009057">
    <property type="entry name" value="Homeodomain-like_sf"/>
</dbReference>
<dbReference type="SUPFAM" id="SSF46689">
    <property type="entry name" value="Homeodomain-like"/>
    <property type="match status" value="1"/>
</dbReference>
<dbReference type="InterPro" id="IPR018060">
    <property type="entry name" value="HTH_AraC"/>
</dbReference>
<dbReference type="SMART" id="SM00342">
    <property type="entry name" value="HTH_ARAC"/>
    <property type="match status" value="1"/>
</dbReference>
<evidence type="ECO:0000256" key="2">
    <source>
        <dbReference type="ARBA" id="ARBA00023125"/>
    </source>
</evidence>
<dbReference type="Proteomes" id="UP000474630">
    <property type="component" value="Chromosome"/>
</dbReference>
<organism evidence="6 7">
    <name type="scientific">Draconibacterium halophilum</name>
    <dbReference type="NCBI Taxonomy" id="2706887"/>
    <lineage>
        <taxon>Bacteria</taxon>
        <taxon>Pseudomonadati</taxon>
        <taxon>Bacteroidota</taxon>
        <taxon>Bacteroidia</taxon>
        <taxon>Marinilabiliales</taxon>
        <taxon>Prolixibacteraceae</taxon>
        <taxon>Draconibacterium</taxon>
    </lineage>
</organism>
<dbReference type="AlphaFoldDB" id="A0A6C0RFY2"/>
<protein>
    <submittedName>
        <fullName evidence="6">AraC family transcriptional regulator</fullName>
    </submittedName>
</protein>
<feature type="transmembrane region" description="Helical" evidence="4">
    <location>
        <begin position="214"/>
        <end position="233"/>
    </location>
</feature>
<keyword evidence="2" id="KW-0238">DNA-binding</keyword>
<feature type="domain" description="HTH araC/xylS-type" evidence="5">
    <location>
        <begin position="281"/>
        <end position="385"/>
    </location>
</feature>
<dbReference type="EMBL" id="CP048409">
    <property type="protein sequence ID" value="QIA08575.1"/>
    <property type="molecule type" value="Genomic_DNA"/>
</dbReference>
<dbReference type="KEGG" id="drc:G0Q07_12995"/>
<dbReference type="PROSITE" id="PS00041">
    <property type="entry name" value="HTH_ARAC_FAMILY_1"/>
    <property type="match status" value="1"/>
</dbReference>
<sequence length="391" mass="45543">MPNITIWNLIQLVEISFGFVLLVFLLKVSTKLKWYFPLAIYVLVVMIDCYAELLLQTGLILQTPHFLYVNEPLNLLVGPAIYLYARSQEYQRFKIAKSDIFFLAPFIISLLTYLPTYTLSADDKIVEYQNFGNLEADVENFVWEWIFLVGITFTFLALALKRFRNYTEKIKTLYSDIQKKDFQLTQLLIKLCMAIYAMELISVFLSYYKLPLSLELYNAYDIVQLIILLLIGYDARTSLKNSKEIRKGWQKILLEEGQSLIHPIKYANSNLTPEQSSTLKVKIQEYMETHEPYLESQIRIKDLAKQTKISTHQISQVLNESFHQNFYEFINSYRVKKAIALIEDPANESLTFSAIGFEAGFNSKTTFYQAFKKATGTTPAQFRRNINRSKH</sequence>
<dbReference type="RefSeq" id="WP_163346615.1">
    <property type="nucleotide sequence ID" value="NZ_CP048409.1"/>
</dbReference>
<keyword evidence="4" id="KW-1133">Transmembrane helix</keyword>
<feature type="transmembrane region" description="Helical" evidence="4">
    <location>
        <begin position="6"/>
        <end position="26"/>
    </location>
</feature>
<dbReference type="GO" id="GO:0043565">
    <property type="term" value="F:sequence-specific DNA binding"/>
    <property type="evidence" value="ECO:0007669"/>
    <property type="project" value="InterPro"/>
</dbReference>
<feature type="transmembrane region" description="Helical" evidence="4">
    <location>
        <begin position="187"/>
        <end position="208"/>
    </location>
</feature>